<comment type="caution">
    <text evidence="3">The sequence shown here is derived from an EMBL/GenBank/DDBJ whole genome shotgun (WGS) entry which is preliminary data.</text>
</comment>
<name>A0ABD5R8C2_9EURY</name>
<feature type="compositionally biased region" description="Basic and acidic residues" evidence="1">
    <location>
        <begin position="62"/>
        <end position="74"/>
    </location>
</feature>
<feature type="transmembrane region" description="Helical" evidence="2">
    <location>
        <begin position="35"/>
        <end position="54"/>
    </location>
</feature>
<dbReference type="AlphaFoldDB" id="A0ABD5R8C2"/>
<gene>
    <name evidence="3" type="ORF">ACFPJ5_05025</name>
</gene>
<organism evidence="3 4">
    <name type="scientific">Salinirubrum litoreum</name>
    <dbReference type="NCBI Taxonomy" id="1126234"/>
    <lineage>
        <taxon>Archaea</taxon>
        <taxon>Methanobacteriati</taxon>
        <taxon>Methanobacteriota</taxon>
        <taxon>Stenosarchaea group</taxon>
        <taxon>Halobacteria</taxon>
        <taxon>Halobacteriales</taxon>
        <taxon>Haloferacaceae</taxon>
        <taxon>Salinirubrum</taxon>
    </lineage>
</organism>
<evidence type="ECO:0000313" key="3">
    <source>
        <dbReference type="EMBL" id="MFC5366291.1"/>
    </source>
</evidence>
<accession>A0ABD5R8C2</accession>
<sequence>MMRRWFEEKAWVLDLIEIIGILAILALILNQTAILSAPALLAGVGALYIALLGAGRRLMTQRRREEEREEERERERKKRERERAREWRERRRAAEMGLPPEESDSQTVVYNMYGENAYIDARPERRERSDRALDHTPVEERAARNRNLDDFEPERTESRRPEEEEEPDDRDTIRFVHEEDPEKEREREFELERE</sequence>
<dbReference type="Proteomes" id="UP001596201">
    <property type="component" value="Unassembled WGS sequence"/>
</dbReference>
<keyword evidence="4" id="KW-1185">Reference proteome</keyword>
<feature type="compositionally biased region" description="Basic and acidic residues" evidence="1">
    <location>
        <begin position="170"/>
        <end position="194"/>
    </location>
</feature>
<feature type="region of interest" description="Disordered" evidence="1">
    <location>
        <begin position="121"/>
        <end position="194"/>
    </location>
</feature>
<reference evidence="3 4" key="1">
    <citation type="journal article" date="2019" name="Int. J. Syst. Evol. Microbiol.">
        <title>The Global Catalogue of Microorganisms (GCM) 10K type strain sequencing project: providing services to taxonomists for standard genome sequencing and annotation.</title>
        <authorList>
            <consortium name="The Broad Institute Genomics Platform"/>
            <consortium name="The Broad Institute Genome Sequencing Center for Infectious Disease"/>
            <person name="Wu L."/>
            <person name="Ma J."/>
        </authorList>
    </citation>
    <scope>NUCLEOTIDE SEQUENCE [LARGE SCALE GENOMIC DNA]</scope>
    <source>
        <strain evidence="3 4">CGMCC 1.12237</strain>
    </source>
</reference>
<proteinExistence type="predicted"/>
<feature type="region of interest" description="Disordered" evidence="1">
    <location>
        <begin position="62"/>
        <end position="81"/>
    </location>
</feature>
<keyword evidence="2" id="KW-0472">Membrane</keyword>
<evidence type="ECO:0000256" key="1">
    <source>
        <dbReference type="SAM" id="MobiDB-lite"/>
    </source>
</evidence>
<evidence type="ECO:0000256" key="2">
    <source>
        <dbReference type="SAM" id="Phobius"/>
    </source>
</evidence>
<feature type="compositionally biased region" description="Basic and acidic residues" evidence="1">
    <location>
        <begin position="121"/>
        <end position="162"/>
    </location>
</feature>
<dbReference type="RefSeq" id="WP_227228357.1">
    <property type="nucleotide sequence ID" value="NZ_JAJCVJ010000001.1"/>
</dbReference>
<keyword evidence="2" id="KW-1133">Transmembrane helix</keyword>
<evidence type="ECO:0000313" key="4">
    <source>
        <dbReference type="Proteomes" id="UP001596201"/>
    </source>
</evidence>
<feature type="transmembrane region" description="Helical" evidence="2">
    <location>
        <begin position="12"/>
        <end position="29"/>
    </location>
</feature>
<protein>
    <submittedName>
        <fullName evidence="3">Uncharacterized protein</fullName>
    </submittedName>
</protein>
<dbReference type="EMBL" id="JBHSKX010000001">
    <property type="protein sequence ID" value="MFC5366291.1"/>
    <property type="molecule type" value="Genomic_DNA"/>
</dbReference>
<keyword evidence="2" id="KW-0812">Transmembrane</keyword>